<proteinExistence type="predicted"/>
<keyword evidence="2" id="KW-0808">Transferase</keyword>
<comment type="caution">
    <text evidence="2">The sequence shown here is derived from an EMBL/GenBank/DDBJ whole genome shotgun (WGS) entry which is preliminary data.</text>
</comment>
<evidence type="ECO:0000259" key="1">
    <source>
        <dbReference type="PROSITE" id="PS51186"/>
    </source>
</evidence>
<dbReference type="SUPFAM" id="SSF55729">
    <property type="entry name" value="Acyl-CoA N-acyltransferases (Nat)"/>
    <property type="match status" value="2"/>
</dbReference>
<dbReference type="InterPro" id="IPR000182">
    <property type="entry name" value="GNAT_dom"/>
</dbReference>
<dbReference type="Pfam" id="PF00583">
    <property type="entry name" value="Acetyltransf_1"/>
    <property type="match status" value="1"/>
</dbReference>
<accession>A0A7W4UU64</accession>
<dbReference type="EMBL" id="JACHVP010000001">
    <property type="protein sequence ID" value="MBB2966117.1"/>
    <property type="molecule type" value="Genomic_DNA"/>
</dbReference>
<reference evidence="2 3" key="1">
    <citation type="submission" date="2020-08" db="EMBL/GenBank/DDBJ databases">
        <title>Sequencing the genomes of 1000 actinobacteria strains.</title>
        <authorList>
            <person name="Klenk H.-P."/>
        </authorList>
    </citation>
    <scope>NUCLEOTIDE SEQUENCE [LARGE SCALE GENOMIC DNA]</scope>
    <source>
        <strain evidence="2 3">DSM 20146</strain>
    </source>
</reference>
<gene>
    <name evidence="2" type="ORF">FHX33_000849</name>
</gene>
<dbReference type="InterPro" id="IPR016181">
    <property type="entry name" value="Acyl_CoA_acyltransferase"/>
</dbReference>
<keyword evidence="3" id="KW-1185">Reference proteome</keyword>
<dbReference type="AlphaFoldDB" id="A0A7W4UU64"/>
<feature type="domain" description="N-acetyltransferase" evidence="1">
    <location>
        <begin position="1"/>
        <end position="180"/>
    </location>
</feature>
<evidence type="ECO:0000313" key="3">
    <source>
        <dbReference type="Proteomes" id="UP000538196"/>
    </source>
</evidence>
<sequence length="356" mass="38593">MEIRRLTLPDRLGTPESAAFEELVGVLNGIVYALWGDDDFVETAEEALAALREQEYHEKIILVAVEEGAIVGRVEADFPLDEDAETVALLVDVVPALRSRGIGAALLAAGEELAADGGRTVVTTYTEHPVHALPEEGAWVHAPVGTAGLPAEDPGVRFALRHGYRLGQIERSSELELPLPPVREVALASTAATADGYRVVSWFGSAPDELLEAFAALKERMVVDVPQSGIALDREEWTGDRVRAQERELSARGEPLLVTVAQHVGSGDLAAYTEIAVPADGEKAEQYDTLVASAHRGHRLGTLVKLHNIHELSLHAPHIHRLLTWNADENTPMIAINRAFGFRPHALTGTWQKTLT</sequence>
<organism evidence="2 3">
    <name type="scientific">Leifsonia aquatica</name>
    <name type="common">Corynebacterium aquaticum</name>
    <dbReference type="NCBI Taxonomy" id="144185"/>
    <lineage>
        <taxon>Bacteria</taxon>
        <taxon>Bacillati</taxon>
        <taxon>Actinomycetota</taxon>
        <taxon>Actinomycetes</taxon>
        <taxon>Micrococcales</taxon>
        <taxon>Microbacteriaceae</taxon>
        <taxon>Leifsonia</taxon>
    </lineage>
</organism>
<evidence type="ECO:0000313" key="2">
    <source>
        <dbReference type="EMBL" id="MBB2966117.1"/>
    </source>
</evidence>
<name>A0A7W4UU64_LEIAQ</name>
<dbReference type="Proteomes" id="UP000538196">
    <property type="component" value="Unassembled WGS sequence"/>
</dbReference>
<protein>
    <submittedName>
        <fullName evidence="2">GNAT superfamily N-acetyltransferase</fullName>
    </submittedName>
</protein>
<dbReference type="GO" id="GO:0016747">
    <property type="term" value="F:acyltransferase activity, transferring groups other than amino-acyl groups"/>
    <property type="evidence" value="ECO:0007669"/>
    <property type="project" value="InterPro"/>
</dbReference>
<dbReference type="Gene3D" id="3.40.630.30">
    <property type="match status" value="1"/>
</dbReference>
<dbReference type="CDD" id="cd04301">
    <property type="entry name" value="NAT_SF"/>
    <property type="match status" value="1"/>
</dbReference>
<dbReference type="PROSITE" id="PS51186">
    <property type="entry name" value="GNAT"/>
    <property type="match status" value="1"/>
</dbReference>